<dbReference type="InterPro" id="IPR016155">
    <property type="entry name" value="Mopterin_synth/thiamin_S_b"/>
</dbReference>
<dbReference type="Gene3D" id="3.10.20.280">
    <property type="entry name" value="RnfH-like"/>
    <property type="match status" value="1"/>
</dbReference>
<keyword evidence="4" id="KW-1185">Reference proteome</keyword>
<dbReference type="Proteomes" id="UP000010816">
    <property type="component" value="Chromosome"/>
</dbReference>
<evidence type="ECO:0000313" key="4">
    <source>
        <dbReference type="Proteomes" id="UP000010816"/>
    </source>
</evidence>
<accession>L0GTI6</accession>
<gene>
    <name evidence="3" type="ORF">Thimo_1266</name>
</gene>
<dbReference type="KEGG" id="tmb:Thimo_1266"/>
<comment type="similarity">
    <text evidence="1 2">Belongs to the UPF0125 (RnfH) family.</text>
</comment>
<proteinExistence type="inferred from homology"/>
<evidence type="ECO:0000256" key="1">
    <source>
        <dbReference type="ARBA" id="ARBA00010645"/>
    </source>
</evidence>
<protein>
    <recommendedName>
        <fullName evidence="2">UPF0125 protein Thimo_1266</fullName>
    </recommendedName>
</protein>
<dbReference type="InterPro" id="IPR037021">
    <property type="entry name" value="RnfH_sf"/>
</dbReference>
<dbReference type="eggNOG" id="COG2914">
    <property type="taxonomic scope" value="Bacteria"/>
</dbReference>
<organism evidence="3 4">
    <name type="scientific">Thioflavicoccus mobilis 8321</name>
    <dbReference type="NCBI Taxonomy" id="765912"/>
    <lineage>
        <taxon>Bacteria</taxon>
        <taxon>Pseudomonadati</taxon>
        <taxon>Pseudomonadota</taxon>
        <taxon>Gammaproteobacteria</taxon>
        <taxon>Chromatiales</taxon>
        <taxon>Chromatiaceae</taxon>
        <taxon>Thioflavicoccus</taxon>
    </lineage>
</organism>
<dbReference type="HOGENOM" id="CLU_150721_1_0_6"/>
<dbReference type="PANTHER" id="PTHR37483">
    <property type="entry name" value="UPF0125 PROTEIN RATB"/>
    <property type="match status" value="1"/>
</dbReference>
<dbReference type="NCBIfam" id="NF002490">
    <property type="entry name" value="PRK01777.1"/>
    <property type="match status" value="1"/>
</dbReference>
<dbReference type="RefSeq" id="WP_015280207.1">
    <property type="nucleotide sequence ID" value="NC_019940.1"/>
</dbReference>
<evidence type="ECO:0000256" key="2">
    <source>
        <dbReference type="HAMAP-Rule" id="MF_00460"/>
    </source>
</evidence>
<dbReference type="AlphaFoldDB" id="L0GTI6"/>
<evidence type="ECO:0000313" key="3">
    <source>
        <dbReference type="EMBL" id="AGA90063.1"/>
    </source>
</evidence>
<dbReference type="SUPFAM" id="SSF54285">
    <property type="entry name" value="MoaD/ThiS"/>
    <property type="match status" value="1"/>
</dbReference>
<dbReference type="OrthoDB" id="9796575at2"/>
<reference evidence="3 4" key="1">
    <citation type="submission" date="2011-09" db="EMBL/GenBank/DDBJ databases">
        <title>Complete sequence of chromosome of Thioflavicoccus mobilis 8321.</title>
        <authorList>
            <consortium name="US DOE Joint Genome Institute"/>
            <person name="Lucas S."/>
            <person name="Han J."/>
            <person name="Lapidus A."/>
            <person name="Cheng J.-F."/>
            <person name="Goodwin L."/>
            <person name="Pitluck S."/>
            <person name="Peters L."/>
            <person name="Ovchinnikova G."/>
            <person name="Lu M."/>
            <person name="Detter J.C."/>
            <person name="Han C."/>
            <person name="Tapia R."/>
            <person name="Land M."/>
            <person name="Hauser L."/>
            <person name="Kyrpides N."/>
            <person name="Ivanova N."/>
            <person name="Pagani I."/>
            <person name="Vogl K."/>
            <person name="Liu Z."/>
            <person name="Imhoff J."/>
            <person name="Thiel V."/>
            <person name="Frigaard N.-U."/>
            <person name="Bryant D."/>
            <person name="Woyke T."/>
        </authorList>
    </citation>
    <scope>NUCLEOTIDE SEQUENCE [LARGE SCALE GENOMIC DNA]</scope>
    <source>
        <strain evidence="3 4">8321</strain>
    </source>
</reference>
<dbReference type="PATRIC" id="fig|765912.4.peg.1231"/>
<dbReference type="HAMAP" id="MF_00460">
    <property type="entry name" value="UPF0125_RnfH"/>
    <property type="match status" value="1"/>
</dbReference>
<dbReference type="Pfam" id="PF03658">
    <property type="entry name" value="Ub-RnfH"/>
    <property type="match status" value="1"/>
</dbReference>
<dbReference type="InterPro" id="IPR005346">
    <property type="entry name" value="RnfH"/>
</dbReference>
<name>L0GTI6_9GAMM</name>
<dbReference type="PANTHER" id="PTHR37483:SF1">
    <property type="entry name" value="UPF0125 PROTEIN RATB"/>
    <property type="match status" value="1"/>
</dbReference>
<dbReference type="STRING" id="765912.Thimo_1266"/>
<sequence>MHIGVAYADTLKQVWLKLDAPDGCTVHEAIERSGLLAQFPMIDLETQKVGIYGKITRLDAKVSDGDRVEIYRPIVAEIDTGEDEDDD</sequence>
<dbReference type="EMBL" id="CP003051">
    <property type="protein sequence ID" value="AGA90063.1"/>
    <property type="molecule type" value="Genomic_DNA"/>
</dbReference>